<comment type="caution">
    <text evidence="2">The sequence shown here is derived from an EMBL/GenBank/DDBJ whole genome shotgun (WGS) entry which is preliminary data.</text>
</comment>
<gene>
    <name evidence="2" type="ORF">ZHD862_LOCUS34547</name>
</gene>
<organism evidence="2 3">
    <name type="scientific">Rotaria sordida</name>
    <dbReference type="NCBI Taxonomy" id="392033"/>
    <lineage>
        <taxon>Eukaryota</taxon>
        <taxon>Metazoa</taxon>
        <taxon>Spiralia</taxon>
        <taxon>Gnathifera</taxon>
        <taxon>Rotifera</taxon>
        <taxon>Eurotatoria</taxon>
        <taxon>Bdelloidea</taxon>
        <taxon>Philodinida</taxon>
        <taxon>Philodinidae</taxon>
        <taxon>Rotaria</taxon>
    </lineage>
</organism>
<feature type="chain" id="PRO_5032869543" description="GH16 domain-containing protein" evidence="1">
    <location>
        <begin position="22"/>
        <end position="243"/>
    </location>
</feature>
<name>A0A815NJZ0_9BILA</name>
<evidence type="ECO:0000256" key="1">
    <source>
        <dbReference type="SAM" id="SignalP"/>
    </source>
</evidence>
<dbReference type="Gene3D" id="2.60.120.200">
    <property type="match status" value="1"/>
</dbReference>
<accession>A0A815NJZ0</accession>
<dbReference type="EMBL" id="CAJNOT010004508">
    <property type="protein sequence ID" value="CAF1434847.1"/>
    <property type="molecule type" value="Genomic_DNA"/>
</dbReference>
<feature type="signal peptide" evidence="1">
    <location>
        <begin position="1"/>
        <end position="21"/>
    </location>
</feature>
<reference evidence="2" key="1">
    <citation type="submission" date="2021-02" db="EMBL/GenBank/DDBJ databases">
        <authorList>
            <person name="Nowell W R."/>
        </authorList>
    </citation>
    <scope>NUCLEOTIDE SEQUENCE</scope>
</reference>
<sequence length="243" mass="27606">MQTISITTAILLLTLVWVMNAQKSINWAGYQWYLRDDQNSGPGPNNWDSNNVWVDGNNKLHLRLRYSSTTGGWTCAELYTSINFSFGTFRWFIEGAIDQLDRNVVLGLFTYKGPDGTNEIDIEMAKWGRTEAEASNLFYTVYPHTLGIHDPVSSGTRISLQGTYTTHQFTWTPENVSFQSQHGFMTSPNTNTFFSYQTPTDFASSMPYTSTPLHINLWAFQGQPPTNGQPVEIIIHDFKYTKA</sequence>
<dbReference type="CDD" id="cd00413">
    <property type="entry name" value="Glyco_hydrolase_16"/>
    <property type="match status" value="1"/>
</dbReference>
<protein>
    <recommendedName>
        <fullName evidence="4">GH16 domain-containing protein</fullName>
    </recommendedName>
</protein>
<dbReference type="AlphaFoldDB" id="A0A815NJZ0"/>
<keyword evidence="1" id="KW-0732">Signal</keyword>
<evidence type="ECO:0000313" key="2">
    <source>
        <dbReference type="EMBL" id="CAF1434847.1"/>
    </source>
</evidence>
<proteinExistence type="predicted"/>
<evidence type="ECO:0008006" key="4">
    <source>
        <dbReference type="Google" id="ProtNLM"/>
    </source>
</evidence>
<dbReference type="InterPro" id="IPR013320">
    <property type="entry name" value="ConA-like_dom_sf"/>
</dbReference>
<evidence type="ECO:0000313" key="3">
    <source>
        <dbReference type="Proteomes" id="UP000663864"/>
    </source>
</evidence>
<dbReference type="SUPFAM" id="SSF49899">
    <property type="entry name" value="Concanavalin A-like lectins/glucanases"/>
    <property type="match status" value="1"/>
</dbReference>
<dbReference type="Proteomes" id="UP000663864">
    <property type="component" value="Unassembled WGS sequence"/>
</dbReference>